<dbReference type="PANTHER" id="PTHR21600:SF84">
    <property type="entry name" value="PSEUDOURIDINE SYNTHASE RSUA_RLUA-LIKE DOMAIN-CONTAINING PROTEIN"/>
    <property type="match status" value="1"/>
</dbReference>
<dbReference type="Gene3D" id="3.30.2350.10">
    <property type="entry name" value="Pseudouridine synthase"/>
    <property type="match status" value="1"/>
</dbReference>
<dbReference type="GO" id="GO:0009982">
    <property type="term" value="F:pseudouridine synthase activity"/>
    <property type="evidence" value="ECO:0007669"/>
    <property type="project" value="InterPro"/>
</dbReference>
<feature type="domain" description="Pseudouridine synthase RsuA/RluA-like" evidence="4">
    <location>
        <begin position="80"/>
        <end position="224"/>
    </location>
</feature>
<evidence type="ECO:0000313" key="6">
    <source>
        <dbReference type="Proteomes" id="UP000219688"/>
    </source>
</evidence>
<protein>
    <recommendedName>
        <fullName evidence="2">RNA pseudouridylate synthase</fullName>
    </recommendedName>
    <alternativeName>
        <fullName evidence="3">RNA-uridine isomerase</fullName>
    </alternativeName>
</protein>
<keyword evidence="6" id="KW-1185">Reference proteome</keyword>
<comment type="catalytic activity">
    <reaction evidence="1">
        <text>a uridine in RNA = a pseudouridine in RNA</text>
        <dbReference type="Rhea" id="RHEA:48348"/>
        <dbReference type="Rhea" id="RHEA-COMP:12068"/>
        <dbReference type="Rhea" id="RHEA-COMP:12069"/>
        <dbReference type="ChEBI" id="CHEBI:65314"/>
        <dbReference type="ChEBI" id="CHEBI:65315"/>
    </reaction>
</comment>
<dbReference type="RefSeq" id="WP_097186861.1">
    <property type="nucleotide sequence ID" value="NZ_OBQK01000001.1"/>
</dbReference>
<evidence type="ECO:0000259" key="4">
    <source>
        <dbReference type="Pfam" id="PF00849"/>
    </source>
</evidence>
<reference evidence="6" key="1">
    <citation type="submission" date="2017-08" db="EMBL/GenBank/DDBJ databases">
        <authorList>
            <person name="Varghese N."/>
            <person name="Submissions S."/>
        </authorList>
    </citation>
    <scope>NUCLEOTIDE SEQUENCE [LARGE SCALE GENOMIC DNA]</scope>
    <source>
        <strain evidence="6">USBA17B2</strain>
    </source>
</reference>
<evidence type="ECO:0000256" key="1">
    <source>
        <dbReference type="ARBA" id="ARBA00000073"/>
    </source>
</evidence>
<dbReference type="InterPro" id="IPR050188">
    <property type="entry name" value="RluA_PseudoU_synthase"/>
</dbReference>
<dbReference type="EMBL" id="OBQK01000001">
    <property type="protein sequence ID" value="SOC52604.1"/>
    <property type="molecule type" value="Genomic_DNA"/>
</dbReference>
<dbReference type="InterPro" id="IPR006145">
    <property type="entry name" value="PsdUridine_synth_RsuA/RluA"/>
</dbReference>
<evidence type="ECO:0000256" key="2">
    <source>
        <dbReference type="ARBA" id="ARBA00031870"/>
    </source>
</evidence>
<accession>A0A285VES5</accession>
<sequence>MPVDGPWPTVVDFLVATTADAHGVWRRVRAGEVLLGDGTPVGAGTTYQPGAAVYLYRDLPREVEVPVEVRVLLRDDDTGLLVVDKPPFLATMPRGSHVVQTVVVRLRRELDLPDLAPVHRLDRLTSGVLLLTTRRGSRAPYQRMVQAGGLRKTYEALAPFRPDLPLPVTVRDRLVKHRGQLQARVEPGEPNAESTVELLEPGDPARYRLTPATGQTHQLRVHLAGLGIPIVGDPLYPTVRQVAPDDFTTPLQLVAREVAFTDPLTGAARRITSRRALPVVPPAGAGSGR</sequence>
<proteinExistence type="predicted"/>
<dbReference type="InterPro" id="IPR020103">
    <property type="entry name" value="PsdUridine_synth_cat_dom_sf"/>
</dbReference>
<name>A0A285VES5_9MICO</name>
<dbReference type="GO" id="GO:0000455">
    <property type="term" value="P:enzyme-directed rRNA pseudouridine synthesis"/>
    <property type="evidence" value="ECO:0007669"/>
    <property type="project" value="TreeGrafter"/>
</dbReference>
<evidence type="ECO:0000313" key="5">
    <source>
        <dbReference type="EMBL" id="SOC52604.1"/>
    </source>
</evidence>
<organism evidence="5 6">
    <name type="scientific">Ornithinimicrobium cerasi</name>
    <dbReference type="NCBI Taxonomy" id="2248773"/>
    <lineage>
        <taxon>Bacteria</taxon>
        <taxon>Bacillati</taxon>
        <taxon>Actinomycetota</taxon>
        <taxon>Actinomycetes</taxon>
        <taxon>Micrococcales</taxon>
        <taxon>Ornithinimicrobiaceae</taxon>
        <taxon>Ornithinimicrobium</taxon>
    </lineage>
</organism>
<dbReference type="GO" id="GO:0140098">
    <property type="term" value="F:catalytic activity, acting on RNA"/>
    <property type="evidence" value="ECO:0007669"/>
    <property type="project" value="UniProtKB-ARBA"/>
</dbReference>
<dbReference type="PROSITE" id="PS01129">
    <property type="entry name" value="PSI_RLU"/>
    <property type="match status" value="1"/>
</dbReference>
<gene>
    <name evidence="5" type="ORF">SAMN05421879_101722</name>
</gene>
<dbReference type="Proteomes" id="UP000219688">
    <property type="component" value="Unassembled WGS sequence"/>
</dbReference>
<dbReference type="InterPro" id="IPR006224">
    <property type="entry name" value="PsdUridine_synth_RluA-like_CS"/>
</dbReference>
<dbReference type="PANTHER" id="PTHR21600">
    <property type="entry name" value="MITOCHONDRIAL RNA PSEUDOURIDINE SYNTHASE"/>
    <property type="match status" value="1"/>
</dbReference>
<dbReference type="GO" id="GO:0003723">
    <property type="term" value="F:RNA binding"/>
    <property type="evidence" value="ECO:0007669"/>
    <property type="project" value="InterPro"/>
</dbReference>
<dbReference type="Pfam" id="PF00849">
    <property type="entry name" value="PseudoU_synth_2"/>
    <property type="match status" value="1"/>
</dbReference>
<dbReference type="SUPFAM" id="SSF55120">
    <property type="entry name" value="Pseudouridine synthase"/>
    <property type="match status" value="1"/>
</dbReference>
<dbReference type="AlphaFoldDB" id="A0A285VES5"/>
<evidence type="ECO:0000256" key="3">
    <source>
        <dbReference type="ARBA" id="ARBA00033164"/>
    </source>
</evidence>